<dbReference type="EMBL" id="JBHFFA010000005">
    <property type="protein sequence ID" value="KAL2624326.1"/>
    <property type="molecule type" value="Genomic_DNA"/>
</dbReference>
<protein>
    <submittedName>
        <fullName evidence="1">Uncharacterized protein</fullName>
    </submittedName>
</protein>
<keyword evidence="2" id="KW-1185">Reference proteome</keyword>
<dbReference type="Proteomes" id="UP001605036">
    <property type="component" value="Unassembled WGS sequence"/>
</dbReference>
<gene>
    <name evidence="1" type="ORF">R1flu_008571</name>
</gene>
<reference evidence="1 2" key="1">
    <citation type="submission" date="2024-09" db="EMBL/GenBank/DDBJ databases">
        <title>Chromosome-scale assembly of Riccia fluitans.</title>
        <authorList>
            <person name="Paukszto L."/>
            <person name="Sawicki J."/>
            <person name="Karawczyk K."/>
            <person name="Piernik-Szablinska J."/>
            <person name="Szczecinska M."/>
            <person name="Mazdziarz M."/>
        </authorList>
    </citation>
    <scope>NUCLEOTIDE SEQUENCE [LARGE SCALE GENOMIC DNA]</scope>
    <source>
        <strain evidence="1">Rf_01</strain>
        <tissue evidence="1">Aerial parts of the thallus</tissue>
    </source>
</reference>
<evidence type="ECO:0000313" key="2">
    <source>
        <dbReference type="Proteomes" id="UP001605036"/>
    </source>
</evidence>
<comment type="caution">
    <text evidence="1">The sequence shown here is derived from an EMBL/GenBank/DDBJ whole genome shotgun (WGS) entry which is preliminary data.</text>
</comment>
<organism evidence="1 2">
    <name type="scientific">Riccia fluitans</name>
    <dbReference type="NCBI Taxonomy" id="41844"/>
    <lineage>
        <taxon>Eukaryota</taxon>
        <taxon>Viridiplantae</taxon>
        <taxon>Streptophyta</taxon>
        <taxon>Embryophyta</taxon>
        <taxon>Marchantiophyta</taxon>
        <taxon>Marchantiopsida</taxon>
        <taxon>Marchantiidae</taxon>
        <taxon>Marchantiales</taxon>
        <taxon>Ricciaceae</taxon>
        <taxon>Riccia</taxon>
    </lineage>
</organism>
<proteinExistence type="predicted"/>
<dbReference type="AlphaFoldDB" id="A0ABD1YC35"/>
<evidence type="ECO:0000313" key="1">
    <source>
        <dbReference type="EMBL" id="KAL2624326.1"/>
    </source>
</evidence>
<accession>A0ABD1YC35</accession>
<name>A0ABD1YC35_9MARC</name>
<sequence length="87" mass="9812">MTRQIKALGVYNETTCLGPSLAHLFSHFHEKDNKEKEDSKKRKALIQTIFDSDTEIEDEKEPKEEIPCITCEGEASESKSLDQNGGL</sequence>